<reference evidence="1" key="1">
    <citation type="submission" date="2023-03" db="EMBL/GenBank/DDBJ databases">
        <title>Massive genome expansion in bonnet fungi (Mycena s.s.) driven by repeated elements and novel gene families across ecological guilds.</title>
        <authorList>
            <consortium name="Lawrence Berkeley National Laboratory"/>
            <person name="Harder C.B."/>
            <person name="Miyauchi S."/>
            <person name="Viragh M."/>
            <person name="Kuo A."/>
            <person name="Thoen E."/>
            <person name="Andreopoulos B."/>
            <person name="Lu D."/>
            <person name="Skrede I."/>
            <person name="Drula E."/>
            <person name="Henrissat B."/>
            <person name="Morin E."/>
            <person name="Kohler A."/>
            <person name="Barry K."/>
            <person name="LaButti K."/>
            <person name="Morin E."/>
            <person name="Salamov A."/>
            <person name="Lipzen A."/>
            <person name="Mereny Z."/>
            <person name="Hegedus B."/>
            <person name="Baldrian P."/>
            <person name="Stursova M."/>
            <person name="Weitz H."/>
            <person name="Taylor A."/>
            <person name="Grigoriev I.V."/>
            <person name="Nagy L.G."/>
            <person name="Martin F."/>
            <person name="Kauserud H."/>
        </authorList>
    </citation>
    <scope>NUCLEOTIDE SEQUENCE</scope>
    <source>
        <strain evidence="1">9284</strain>
    </source>
</reference>
<comment type="caution">
    <text evidence="1">The sequence shown here is derived from an EMBL/GenBank/DDBJ whole genome shotgun (WGS) entry which is preliminary data.</text>
</comment>
<dbReference type="Gene3D" id="3.80.10.10">
    <property type="entry name" value="Ribonuclease Inhibitor"/>
    <property type="match status" value="1"/>
</dbReference>
<evidence type="ECO:0008006" key="3">
    <source>
        <dbReference type="Google" id="ProtNLM"/>
    </source>
</evidence>
<accession>A0AAD7BAM2</accession>
<dbReference type="InterPro" id="IPR032675">
    <property type="entry name" value="LRR_dom_sf"/>
</dbReference>
<sequence>MSGLLRSLRRKCRKSPPATPILPLELQFQIIDDFTSDVPTLHDLCRVSRSWAAHAQSILFRSVTIKWHNWLTLLEHLKANPHLGTHVVSLRVWGQIDVIGPALADHMPNLRELDVQDRLFGRIEVVSPAKCASIVRLRLDGRAFADTETMFSFLSRFVHLKSLEISRCPIKEGVPLNAGSMRFKRMLHPPWNLNYLALDEYPQSAIVQWLLSSNEELVVDHLRILARRKDASALNALLRKIGGSIRRLDLPSTFLDPPNTFDPFIFVNPPVYLQGDGTGGYLFSPSLQFLNVGPADMIFTAHCIALEHLTFHERLRGHPILAQLSQLSSTHHSSLSKVSFTIHSDDDCTRIAWNDIDGLLAGNQFPRLERVVFDVLGAELDSGYKAREEGEVRRIIELGMPVLRNRGVLEFF</sequence>
<name>A0AAD7BAM2_9AGAR</name>
<dbReference type="SUPFAM" id="SSF52047">
    <property type="entry name" value="RNI-like"/>
    <property type="match status" value="1"/>
</dbReference>
<proteinExistence type="predicted"/>
<dbReference type="AlphaFoldDB" id="A0AAD7BAM2"/>
<organism evidence="1 2">
    <name type="scientific">Roridomyces roridus</name>
    <dbReference type="NCBI Taxonomy" id="1738132"/>
    <lineage>
        <taxon>Eukaryota</taxon>
        <taxon>Fungi</taxon>
        <taxon>Dikarya</taxon>
        <taxon>Basidiomycota</taxon>
        <taxon>Agaricomycotina</taxon>
        <taxon>Agaricomycetes</taxon>
        <taxon>Agaricomycetidae</taxon>
        <taxon>Agaricales</taxon>
        <taxon>Marasmiineae</taxon>
        <taxon>Mycenaceae</taxon>
        <taxon>Roridomyces</taxon>
    </lineage>
</organism>
<protein>
    <recommendedName>
        <fullName evidence="3">F-box domain-containing protein</fullName>
    </recommendedName>
</protein>
<evidence type="ECO:0000313" key="2">
    <source>
        <dbReference type="Proteomes" id="UP001221142"/>
    </source>
</evidence>
<dbReference type="Proteomes" id="UP001221142">
    <property type="component" value="Unassembled WGS sequence"/>
</dbReference>
<dbReference type="EMBL" id="JARKIF010000024">
    <property type="protein sequence ID" value="KAJ7615343.1"/>
    <property type="molecule type" value="Genomic_DNA"/>
</dbReference>
<evidence type="ECO:0000313" key="1">
    <source>
        <dbReference type="EMBL" id="KAJ7615343.1"/>
    </source>
</evidence>
<keyword evidence="2" id="KW-1185">Reference proteome</keyword>
<gene>
    <name evidence="1" type="ORF">FB45DRAFT_873441</name>
</gene>